<dbReference type="PANTHER" id="PTHR35011">
    <property type="entry name" value="2,3-DIKETO-L-GULONATE TRAP TRANSPORTER SMALL PERMEASE PROTEIN YIAM"/>
    <property type="match status" value="1"/>
</dbReference>
<protein>
    <recommendedName>
        <fullName evidence="9">TRAP transporter small permease protein</fullName>
    </recommendedName>
</protein>
<dbReference type="OrthoDB" id="4250245at2"/>
<accession>A0A1I3BEZ1</accession>
<evidence type="ECO:0000256" key="3">
    <source>
        <dbReference type="ARBA" id="ARBA00022475"/>
    </source>
</evidence>
<keyword evidence="5 9" id="KW-0812">Transmembrane</keyword>
<evidence type="ECO:0000256" key="9">
    <source>
        <dbReference type="RuleBase" id="RU369079"/>
    </source>
</evidence>
<evidence type="ECO:0000256" key="8">
    <source>
        <dbReference type="ARBA" id="ARBA00038436"/>
    </source>
</evidence>
<dbReference type="InterPro" id="IPR055348">
    <property type="entry name" value="DctQ"/>
</dbReference>
<feature type="domain" description="Tripartite ATP-independent periplasmic transporters DctQ component" evidence="10">
    <location>
        <begin position="26"/>
        <end position="155"/>
    </location>
</feature>
<evidence type="ECO:0000313" key="12">
    <source>
        <dbReference type="Proteomes" id="UP000199377"/>
    </source>
</evidence>
<evidence type="ECO:0000313" key="11">
    <source>
        <dbReference type="EMBL" id="SFH60720.1"/>
    </source>
</evidence>
<evidence type="ECO:0000256" key="7">
    <source>
        <dbReference type="ARBA" id="ARBA00023136"/>
    </source>
</evidence>
<dbReference type="EMBL" id="FOQH01000001">
    <property type="protein sequence ID" value="SFH60720.1"/>
    <property type="molecule type" value="Genomic_DNA"/>
</dbReference>
<dbReference type="STRING" id="1114924.SAMN05216258_10136"/>
<keyword evidence="3" id="KW-1003">Cell membrane</keyword>
<feature type="transmembrane region" description="Helical" evidence="9">
    <location>
        <begin position="130"/>
        <end position="151"/>
    </location>
</feature>
<feature type="transmembrane region" description="Helical" evidence="9">
    <location>
        <begin position="89"/>
        <end position="110"/>
    </location>
</feature>
<dbReference type="RefSeq" id="WP_092856523.1">
    <property type="nucleotide sequence ID" value="NZ_FOQH01000001.1"/>
</dbReference>
<dbReference type="Pfam" id="PF04290">
    <property type="entry name" value="DctQ"/>
    <property type="match status" value="1"/>
</dbReference>
<gene>
    <name evidence="11" type="ORF">SAMN05216258_10136</name>
</gene>
<dbReference type="GO" id="GO:0022857">
    <property type="term" value="F:transmembrane transporter activity"/>
    <property type="evidence" value="ECO:0007669"/>
    <property type="project" value="UniProtKB-UniRule"/>
</dbReference>
<evidence type="ECO:0000256" key="5">
    <source>
        <dbReference type="ARBA" id="ARBA00022692"/>
    </source>
</evidence>
<evidence type="ECO:0000256" key="2">
    <source>
        <dbReference type="ARBA" id="ARBA00022448"/>
    </source>
</evidence>
<evidence type="ECO:0000256" key="6">
    <source>
        <dbReference type="ARBA" id="ARBA00022989"/>
    </source>
</evidence>
<dbReference type="GO" id="GO:0015740">
    <property type="term" value="P:C4-dicarboxylate transport"/>
    <property type="evidence" value="ECO:0007669"/>
    <property type="project" value="TreeGrafter"/>
</dbReference>
<organism evidence="11 12">
    <name type="scientific">Albimonas pacifica</name>
    <dbReference type="NCBI Taxonomy" id="1114924"/>
    <lineage>
        <taxon>Bacteria</taxon>
        <taxon>Pseudomonadati</taxon>
        <taxon>Pseudomonadota</taxon>
        <taxon>Alphaproteobacteria</taxon>
        <taxon>Rhodobacterales</taxon>
        <taxon>Paracoccaceae</taxon>
        <taxon>Albimonas</taxon>
    </lineage>
</organism>
<evidence type="ECO:0000256" key="1">
    <source>
        <dbReference type="ARBA" id="ARBA00004429"/>
    </source>
</evidence>
<reference evidence="11 12" key="1">
    <citation type="submission" date="2016-10" db="EMBL/GenBank/DDBJ databases">
        <authorList>
            <person name="de Groot N.N."/>
        </authorList>
    </citation>
    <scope>NUCLEOTIDE SEQUENCE [LARGE SCALE GENOMIC DNA]</scope>
    <source>
        <strain evidence="11 12">CGMCC 1.11030</strain>
    </source>
</reference>
<dbReference type="GO" id="GO:0005886">
    <property type="term" value="C:plasma membrane"/>
    <property type="evidence" value="ECO:0007669"/>
    <property type="project" value="UniProtKB-SubCell"/>
</dbReference>
<comment type="function">
    <text evidence="9">Part of the tripartite ATP-independent periplasmic (TRAP) transport system.</text>
</comment>
<comment type="subcellular location">
    <subcellularLocation>
        <location evidence="1 9">Cell inner membrane</location>
        <topology evidence="1 9">Multi-pass membrane protein</topology>
    </subcellularLocation>
</comment>
<dbReference type="Proteomes" id="UP000199377">
    <property type="component" value="Unassembled WGS sequence"/>
</dbReference>
<dbReference type="PANTHER" id="PTHR35011:SF2">
    <property type="entry name" value="2,3-DIKETO-L-GULONATE TRAP TRANSPORTER SMALL PERMEASE PROTEIN YIAM"/>
    <property type="match status" value="1"/>
</dbReference>
<keyword evidence="4 9" id="KW-0997">Cell inner membrane</keyword>
<evidence type="ECO:0000259" key="10">
    <source>
        <dbReference type="Pfam" id="PF04290"/>
    </source>
</evidence>
<dbReference type="InterPro" id="IPR007387">
    <property type="entry name" value="TRAP_DctQ"/>
</dbReference>
<dbReference type="AlphaFoldDB" id="A0A1I3BEZ1"/>
<comment type="similarity">
    <text evidence="8 9">Belongs to the TRAP transporter small permease family.</text>
</comment>
<keyword evidence="7 9" id="KW-0472">Membrane</keyword>
<feature type="transmembrane region" description="Helical" evidence="9">
    <location>
        <begin position="46"/>
        <end position="68"/>
    </location>
</feature>
<feature type="transmembrane region" description="Helical" evidence="9">
    <location>
        <begin position="20"/>
        <end position="40"/>
    </location>
</feature>
<comment type="subunit">
    <text evidence="9">The complex comprises the extracytoplasmic solute receptor protein and the two transmembrane proteins.</text>
</comment>
<keyword evidence="2 9" id="KW-0813">Transport</keyword>
<name>A0A1I3BEZ1_9RHOB</name>
<proteinExistence type="inferred from homology"/>
<keyword evidence="12" id="KW-1185">Reference proteome</keyword>
<sequence length="169" mass="19394">MERLTSLGGWLHRRAENVAVGMLATMFAAFIVQVAFRYLLNLPVGWASELTLVMWLWLVLWGAGLVLPEREEIRFDVIWGAAGRKARRWMQVVAAGALLFLYGASLPAAWDFVSFMSIQKTSYLRIRYDHLFMVFMIFLVAVLFRYAWLFVQALRGRPEPGGHNVEDLP</sequence>
<keyword evidence="6 9" id="KW-1133">Transmembrane helix</keyword>
<evidence type="ECO:0000256" key="4">
    <source>
        <dbReference type="ARBA" id="ARBA00022519"/>
    </source>
</evidence>